<evidence type="ECO:0000313" key="2">
    <source>
        <dbReference type="Proteomes" id="UP000033935"/>
    </source>
</evidence>
<dbReference type="SUPFAM" id="SSF55931">
    <property type="entry name" value="Glutamine synthetase/guanido kinase"/>
    <property type="match status" value="1"/>
</dbReference>
<dbReference type="AlphaFoldDB" id="A0A0G0Q3X6"/>
<comment type="caution">
    <text evidence="1">The sequence shown here is derived from an EMBL/GenBank/DDBJ whole genome shotgun (WGS) entry which is preliminary data.</text>
</comment>
<accession>A0A0G0Q3X6</accession>
<dbReference type="PANTHER" id="PTHR36510">
    <property type="entry name" value="GLUTAMATE--CYSTEINE LIGASE 2-RELATED"/>
    <property type="match status" value="1"/>
</dbReference>
<dbReference type="PANTHER" id="PTHR36510:SF1">
    <property type="entry name" value="GLUTAMATE--CYSTEINE LIGASE 2-RELATED"/>
    <property type="match status" value="1"/>
</dbReference>
<dbReference type="PATRIC" id="fig|1618995.3.peg.51"/>
<evidence type="ECO:0008006" key="3">
    <source>
        <dbReference type="Google" id="ProtNLM"/>
    </source>
</evidence>
<evidence type="ECO:0000313" key="1">
    <source>
        <dbReference type="EMBL" id="KKR05090.1"/>
    </source>
</evidence>
<sequence>MRSYALFERFGIELEYMVVDQQTLDVRPMVDQLFFDATGSFVSDVERGAVTWSNELVSHLVELKVTDPVSDLASMETALYQNVLEIEKLLSSRGLGLLPGGIHPWMDPTQETVLWKHEGHEIYERYHEIFNCYRHGWANVQSTHLNISFKTDEEFERLHAAVRLILPLIPALTASSPVANTMVTGLKDTRLDYYQTNQERLPALTGRVIPEPVFSEEEYEQVIFSQIQKQIAPYNPDQLLNQYFLNSRGAIARFDRGSIEIRLMDIQECVHADIAFLSLIIDIVKELAQPEQMKIEGFKSWSVEDLFSLFQGTIRDAGACRVDSAYARIFGLIKENVTAKEVWAHLIKQHGSKQYHDVYQFYLDHGTLADRLLQRLPPQPQKTDLKNVYRSLRQCLLSNQLFV</sequence>
<dbReference type="Gene3D" id="3.30.590.20">
    <property type="match status" value="1"/>
</dbReference>
<dbReference type="EMBL" id="LBWG01000001">
    <property type="protein sequence ID" value="KKR05090.1"/>
    <property type="molecule type" value="Genomic_DNA"/>
</dbReference>
<gene>
    <name evidence="1" type="ORF">UT30_C0001G0049</name>
</gene>
<organism evidence="1 2">
    <name type="scientific">Candidatus Uhrbacteria bacterium GW2011_GWF2_39_13</name>
    <dbReference type="NCBI Taxonomy" id="1618995"/>
    <lineage>
        <taxon>Bacteria</taxon>
        <taxon>Candidatus Uhriibacteriota</taxon>
    </lineage>
</organism>
<dbReference type="InterPro" id="IPR014746">
    <property type="entry name" value="Gln_synth/guanido_kin_cat_dom"/>
</dbReference>
<protein>
    <recommendedName>
        <fullName evidence="3">Glutamate--cysteine ligase</fullName>
    </recommendedName>
</protein>
<proteinExistence type="predicted"/>
<dbReference type="Proteomes" id="UP000033935">
    <property type="component" value="Unassembled WGS sequence"/>
</dbReference>
<dbReference type="GO" id="GO:0042398">
    <property type="term" value="P:modified amino acid biosynthetic process"/>
    <property type="evidence" value="ECO:0007669"/>
    <property type="project" value="InterPro"/>
</dbReference>
<name>A0A0G0Q3X6_9BACT</name>
<dbReference type="InterPro" id="IPR050141">
    <property type="entry name" value="GCL_type2/YbdK_subfam"/>
</dbReference>
<dbReference type="Pfam" id="PF04107">
    <property type="entry name" value="GCS2"/>
    <property type="match status" value="1"/>
</dbReference>
<dbReference type="InterPro" id="IPR006336">
    <property type="entry name" value="GCS2"/>
</dbReference>
<dbReference type="GO" id="GO:0004357">
    <property type="term" value="F:glutamate-cysteine ligase activity"/>
    <property type="evidence" value="ECO:0007669"/>
    <property type="project" value="InterPro"/>
</dbReference>
<reference evidence="1 2" key="1">
    <citation type="journal article" date="2015" name="Nature">
        <title>rRNA introns, odd ribosomes, and small enigmatic genomes across a large radiation of phyla.</title>
        <authorList>
            <person name="Brown C.T."/>
            <person name="Hug L.A."/>
            <person name="Thomas B.C."/>
            <person name="Sharon I."/>
            <person name="Castelle C.J."/>
            <person name="Singh A."/>
            <person name="Wilkins M.J."/>
            <person name="Williams K.H."/>
            <person name="Banfield J.F."/>
        </authorList>
    </citation>
    <scope>NUCLEOTIDE SEQUENCE [LARGE SCALE GENOMIC DNA]</scope>
</reference>